<dbReference type="EMBL" id="FNQC01000014">
    <property type="protein sequence ID" value="SDZ43077.1"/>
    <property type="molecule type" value="Genomic_DNA"/>
</dbReference>
<dbReference type="Proteomes" id="UP000199663">
    <property type="component" value="Unassembled WGS sequence"/>
</dbReference>
<dbReference type="InterPro" id="IPR050194">
    <property type="entry name" value="Glycosyltransferase_grp1"/>
</dbReference>
<dbReference type="RefSeq" id="WP_019599230.1">
    <property type="nucleotide sequence ID" value="NZ_FNQC01000014.1"/>
</dbReference>
<accession>A0A1H3SZG9</accession>
<gene>
    <name evidence="2" type="ORF">SAMN05444412_11463</name>
</gene>
<dbReference type="CDD" id="cd03801">
    <property type="entry name" value="GT4_PimA-like"/>
    <property type="match status" value="1"/>
</dbReference>
<keyword evidence="3" id="KW-1185">Reference proteome</keyword>
<feature type="domain" description="Glycosyltransferase subfamily 4-like N-terminal" evidence="1">
    <location>
        <begin position="47"/>
        <end position="142"/>
    </location>
</feature>
<evidence type="ECO:0000313" key="2">
    <source>
        <dbReference type="EMBL" id="SDZ43077.1"/>
    </source>
</evidence>
<dbReference type="Pfam" id="PF13439">
    <property type="entry name" value="Glyco_transf_4"/>
    <property type="match status" value="1"/>
</dbReference>
<dbReference type="Gene3D" id="3.40.50.2000">
    <property type="entry name" value="Glycogen Phosphorylase B"/>
    <property type="match status" value="2"/>
</dbReference>
<dbReference type="Pfam" id="PF13692">
    <property type="entry name" value="Glyco_trans_1_4"/>
    <property type="match status" value="1"/>
</dbReference>
<sequence>MKILFVSRPKETKVNPFVREQALALELNPQVLVDHYLIQKGGVFGYYHASKEIAAIWDSGEYDIIHVHNGLSSFAVIFAKIFSKKRINVVITFHGTDINKISERIFSITASKFSAHNILVSSKMEKYVKTNYSIIPCGIDTDVELGFREITREKFGWSKEDFVVLFSSGFDKKVKDPEFAFAVIEKLSKSSSSNVKFIELKGYDRQEANHLMQAADVMLMCSKSEGSPQVIKESIINRLPVVSNDVGEVEEICSGVDHCFVIEKDIDKYVNVLSEISKSSARITNPESVLKKFDNRLIVDDIFKIYKNVLN</sequence>
<reference evidence="2 3" key="1">
    <citation type="submission" date="2016-10" db="EMBL/GenBank/DDBJ databases">
        <authorList>
            <person name="Varghese N."/>
            <person name="Submissions S."/>
        </authorList>
    </citation>
    <scope>NUCLEOTIDE SEQUENCE [LARGE SCALE GENOMIC DNA]</scope>
    <source>
        <strain evidence="2 3">DSM 17997</strain>
    </source>
</reference>
<dbReference type="PANTHER" id="PTHR45947">
    <property type="entry name" value="SULFOQUINOVOSYL TRANSFERASE SQD2"/>
    <property type="match status" value="1"/>
</dbReference>
<comment type="caution">
    <text evidence="2">The sequence shown here is derived from an EMBL/GenBank/DDBJ whole genome shotgun (WGS) entry which is preliminary data.</text>
</comment>
<evidence type="ECO:0000259" key="1">
    <source>
        <dbReference type="Pfam" id="PF13439"/>
    </source>
</evidence>
<dbReference type="InterPro" id="IPR028098">
    <property type="entry name" value="Glyco_trans_4-like_N"/>
</dbReference>
<evidence type="ECO:0000313" key="3">
    <source>
        <dbReference type="Proteomes" id="UP000199663"/>
    </source>
</evidence>
<proteinExistence type="predicted"/>
<dbReference type="PANTHER" id="PTHR45947:SF3">
    <property type="entry name" value="SULFOQUINOVOSYL TRANSFERASE SQD2"/>
    <property type="match status" value="1"/>
</dbReference>
<name>A0A1H3SZG9_9BACT</name>
<dbReference type="SUPFAM" id="SSF53756">
    <property type="entry name" value="UDP-Glycosyltransferase/glycogen phosphorylase"/>
    <property type="match status" value="1"/>
</dbReference>
<organism evidence="2 3">
    <name type="scientific">Rhodonellum ikkaensis</name>
    <dbReference type="NCBI Taxonomy" id="336829"/>
    <lineage>
        <taxon>Bacteria</taxon>
        <taxon>Pseudomonadati</taxon>
        <taxon>Bacteroidota</taxon>
        <taxon>Cytophagia</taxon>
        <taxon>Cytophagales</taxon>
        <taxon>Cytophagaceae</taxon>
        <taxon>Rhodonellum</taxon>
    </lineage>
</organism>
<protein>
    <submittedName>
        <fullName evidence="2">Glycosyltransferase involved in cell wall bisynthesis</fullName>
    </submittedName>
</protein>